<feature type="region of interest" description="Disordered" evidence="1">
    <location>
        <begin position="1"/>
        <end position="23"/>
    </location>
</feature>
<proteinExistence type="predicted"/>
<accession>A0A3P7IRC5</accession>
<dbReference type="EMBL" id="UYYB01007470">
    <property type="protein sequence ID" value="VDM68054.1"/>
    <property type="molecule type" value="Genomic_DNA"/>
</dbReference>
<gene>
    <name evidence="2" type="ORF">SVUK_LOCUS3052</name>
</gene>
<evidence type="ECO:0000313" key="2">
    <source>
        <dbReference type="EMBL" id="VDM68054.1"/>
    </source>
</evidence>
<name>A0A3P7IRC5_STRVU</name>
<evidence type="ECO:0000313" key="3">
    <source>
        <dbReference type="Proteomes" id="UP000270094"/>
    </source>
</evidence>
<sequence>MANFSAVTAPSTSLVSDAAGPGSKLHFACDKESLREEGRSGQLPGGGSFGVFGRFAFTVGVEDVEGD</sequence>
<protein>
    <submittedName>
        <fullName evidence="2">Uncharacterized protein</fullName>
    </submittedName>
</protein>
<evidence type="ECO:0000256" key="1">
    <source>
        <dbReference type="SAM" id="MobiDB-lite"/>
    </source>
</evidence>
<dbReference type="Proteomes" id="UP000270094">
    <property type="component" value="Unassembled WGS sequence"/>
</dbReference>
<dbReference type="AlphaFoldDB" id="A0A3P7IRC5"/>
<feature type="compositionally biased region" description="Polar residues" evidence="1">
    <location>
        <begin position="1"/>
        <end position="15"/>
    </location>
</feature>
<keyword evidence="3" id="KW-1185">Reference proteome</keyword>
<organism evidence="2 3">
    <name type="scientific">Strongylus vulgaris</name>
    <name type="common">Blood worm</name>
    <dbReference type="NCBI Taxonomy" id="40348"/>
    <lineage>
        <taxon>Eukaryota</taxon>
        <taxon>Metazoa</taxon>
        <taxon>Ecdysozoa</taxon>
        <taxon>Nematoda</taxon>
        <taxon>Chromadorea</taxon>
        <taxon>Rhabditida</taxon>
        <taxon>Rhabditina</taxon>
        <taxon>Rhabditomorpha</taxon>
        <taxon>Strongyloidea</taxon>
        <taxon>Strongylidae</taxon>
        <taxon>Strongylus</taxon>
    </lineage>
</organism>
<reference evidence="2 3" key="1">
    <citation type="submission" date="2018-11" db="EMBL/GenBank/DDBJ databases">
        <authorList>
            <consortium name="Pathogen Informatics"/>
        </authorList>
    </citation>
    <scope>NUCLEOTIDE SEQUENCE [LARGE SCALE GENOMIC DNA]</scope>
</reference>